<keyword evidence="3" id="KW-1185">Reference proteome</keyword>
<evidence type="ECO:0000313" key="2">
    <source>
        <dbReference type="EMBL" id="SDM52722.1"/>
    </source>
</evidence>
<sequence length="171" mass="19692">MISREHTQEALSLAYVHALAGRAGLNIAAKPIFDYGIDGYFYRVKMRGRERVETGNPVRFQMKASVDWEHEDEHVVYDLEARAHRTIAEREPGEVMTILILLCLPRDESQWLTGSETEMYLRHCCYWYRTDDPPTDNVSSRRIRIPRGNVLTPDALQGIMTLAREEALAGR</sequence>
<dbReference type="EMBL" id="FNHS01000002">
    <property type="protein sequence ID" value="SDM52722.1"/>
    <property type="molecule type" value="Genomic_DNA"/>
</dbReference>
<protein>
    <recommendedName>
        <fullName evidence="1">DUF4365 domain-containing protein</fullName>
    </recommendedName>
</protein>
<evidence type="ECO:0000259" key="1">
    <source>
        <dbReference type="Pfam" id="PF14280"/>
    </source>
</evidence>
<name>A0A1G9TYG0_9HYPH</name>
<dbReference type="STRING" id="582672.SAMN05216360_102346"/>
<proteinExistence type="predicted"/>
<feature type="domain" description="DUF4365" evidence="1">
    <location>
        <begin position="9"/>
        <end position="162"/>
    </location>
</feature>
<dbReference type="Proteomes" id="UP000198704">
    <property type="component" value="Unassembled WGS sequence"/>
</dbReference>
<gene>
    <name evidence="2" type="ORF">SAMN05216360_102346</name>
</gene>
<accession>A0A1G9TYG0</accession>
<dbReference type="RefSeq" id="WP_167627623.1">
    <property type="nucleotide sequence ID" value="NZ_FNHS01000002.1"/>
</dbReference>
<reference evidence="3" key="1">
    <citation type="submission" date="2016-10" db="EMBL/GenBank/DDBJ databases">
        <authorList>
            <person name="Varghese N."/>
            <person name="Submissions S."/>
        </authorList>
    </citation>
    <scope>NUCLEOTIDE SEQUENCE [LARGE SCALE GENOMIC DNA]</scope>
    <source>
        <strain evidence="3">BL47</strain>
    </source>
</reference>
<dbReference type="AlphaFoldDB" id="A0A1G9TYG0"/>
<dbReference type="Pfam" id="PF14280">
    <property type="entry name" value="DUF4365"/>
    <property type="match status" value="1"/>
</dbReference>
<evidence type="ECO:0000313" key="3">
    <source>
        <dbReference type="Proteomes" id="UP000198704"/>
    </source>
</evidence>
<organism evidence="2 3">
    <name type="scientific">Methylobacterium phyllostachyos</name>
    <dbReference type="NCBI Taxonomy" id="582672"/>
    <lineage>
        <taxon>Bacteria</taxon>
        <taxon>Pseudomonadati</taxon>
        <taxon>Pseudomonadota</taxon>
        <taxon>Alphaproteobacteria</taxon>
        <taxon>Hyphomicrobiales</taxon>
        <taxon>Methylobacteriaceae</taxon>
        <taxon>Methylobacterium</taxon>
    </lineage>
</organism>
<dbReference type="InterPro" id="IPR025375">
    <property type="entry name" value="DUF4365"/>
</dbReference>